<comment type="caution">
    <text evidence="16">Lacks conserved residue(s) required for the propagation of feature annotation.</text>
</comment>
<evidence type="ECO:0000256" key="2">
    <source>
        <dbReference type="ARBA" id="ARBA00022518"/>
    </source>
</evidence>
<evidence type="ECO:0000256" key="7">
    <source>
        <dbReference type="ARBA" id="ARBA00022771"/>
    </source>
</evidence>
<evidence type="ECO:0000256" key="13">
    <source>
        <dbReference type="ARBA" id="ARBA00023200"/>
    </source>
</evidence>
<evidence type="ECO:0000256" key="11">
    <source>
        <dbReference type="ARBA" id="ARBA00023159"/>
    </source>
</evidence>
<keyword evidence="13 16" id="KW-1035">Host cytoplasm</keyword>
<keyword evidence="14 16" id="KW-0899">Viral immunoevasion</keyword>
<name>G4XF69_9PAPI</name>
<dbReference type="GO" id="GO:0006351">
    <property type="term" value="P:DNA-templated transcription"/>
    <property type="evidence" value="ECO:0007669"/>
    <property type="project" value="UniProtKB-UniRule"/>
</dbReference>
<feature type="zinc finger region" evidence="16">
    <location>
        <begin position="35"/>
        <end position="71"/>
    </location>
</feature>
<organism evidence="18 19">
    <name type="scientific">Canis familiaris papillomavirus 10</name>
    <dbReference type="NCBI Taxonomy" id="1087109"/>
    <lineage>
        <taxon>Viruses</taxon>
        <taxon>Monodnaviria</taxon>
        <taxon>Shotokuvirae</taxon>
        <taxon>Cossaviricota</taxon>
        <taxon>Papovaviricetes</taxon>
        <taxon>Zurhausenvirales</taxon>
        <taxon>Papillomaviridae</taxon>
        <taxon>Firstpapillomavirinae</taxon>
        <taxon>Chipapillomavirus</taxon>
        <taxon>Chipapillomavirus 3</taxon>
    </lineage>
</organism>
<comment type="similarity">
    <text evidence="1 16 17">Belongs to the papillomaviridae E6 protein family.</text>
</comment>
<dbReference type="SUPFAM" id="SSF161229">
    <property type="entry name" value="E6 C-terminal domain-like"/>
    <property type="match status" value="2"/>
</dbReference>
<evidence type="ECO:0000256" key="15">
    <source>
        <dbReference type="ARBA" id="ARBA00023323"/>
    </source>
</evidence>
<protein>
    <recommendedName>
        <fullName evidence="16 17">Protein E6</fullName>
    </recommendedName>
</protein>
<evidence type="ECO:0000256" key="5">
    <source>
        <dbReference type="ARBA" id="ARBA00022632"/>
    </source>
</evidence>
<evidence type="ECO:0000256" key="6">
    <source>
        <dbReference type="ARBA" id="ARBA00022723"/>
    </source>
</evidence>
<keyword evidence="12 16" id="KW-0804">Transcription</keyword>
<keyword evidence="4 16" id="KW-0945">Host-virus interaction</keyword>
<evidence type="ECO:0000256" key="4">
    <source>
        <dbReference type="ARBA" id="ARBA00022581"/>
    </source>
</evidence>
<dbReference type="InterPro" id="IPR001334">
    <property type="entry name" value="E6"/>
</dbReference>
<dbReference type="GO" id="GO:0039648">
    <property type="term" value="P:symbiont-mediated perturbation of host ubiquitin-like protein modification"/>
    <property type="evidence" value="ECO:0007669"/>
    <property type="project" value="UniProtKB-UniRule"/>
</dbReference>
<dbReference type="GO" id="GO:0052150">
    <property type="term" value="P:symbiont-mediated perturbation of host apoptosis"/>
    <property type="evidence" value="ECO:0007669"/>
    <property type="project" value="UniProtKB-KW"/>
</dbReference>
<evidence type="ECO:0000256" key="3">
    <source>
        <dbReference type="ARBA" id="ARBA00022562"/>
    </source>
</evidence>
<evidence type="ECO:0000256" key="1">
    <source>
        <dbReference type="ARBA" id="ARBA00006346"/>
    </source>
</evidence>
<dbReference type="HAMAP" id="MF_04006">
    <property type="entry name" value="HPV_E6"/>
    <property type="match status" value="1"/>
</dbReference>
<proteinExistence type="inferred from homology"/>
<feature type="zinc finger region" evidence="16">
    <location>
        <begin position="108"/>
        <end position="144"/>
    </location>
</feature>
<dbReference type="RefSeq" id="YP_004895380.1">
    <property type="nucleotide sequence ID" value="NC_016075.1"/>
</dbReference>
<dbReference type="InterPro" id="IPR038575">
    <property type="entry name" value="E6_sf"/>
</dbReference>
<keyword evidence="10 16" id="KW-0238">DNA-binding</keyword>
<keyword evidence="2 16" id="KW-0244">Early protein</keyword>
<comment type="subunit">
    <text evidence="16">Forms homodimers. Interacts with ubiquitin-protein ligase UBE3A/E6-AP; this interaction stimulates UBE3A ubiquitin activity. Interacts with host BAK1.</text>
</comment>
<gene>
    <name evidence="16" type="primary">E6</name>
</gene>
<accession>G4XF69</accession>
<keyword evidence="3 16" id="KW-1048">Host nucleus</keyword>
<sequence length="145" mass="16167">MWSGALGHVAMEHLQGAASLADHIGVPLEDLLLPCVFCGVFLTYSDLVAFDFKKLQLTWKKGYPHASCSACARKVAERERELFTERILTGVQFAEQFGGGLTTVFCRCFGCLKLLTVTELVLAITRGDSFFLVRGRWRGRCRTCQ</sequence>
<keyword evidence="8 16" id="KW-0862">Zinc</keyword>
<keyword evidence="6 16" id="KW-0479">Metal-binding</keyword>
<dbReference type="OrthoDB" id="27353at10239"/>
<keyword evidence="15 16" id="KW-1119">Modulation of host cell apoptosis by virus</keyword>
<evidence type="ECO:0000256" key="10">
    <source>
        <dbReference type="ARBA" id="ARBA00023125"/>
    </source>
</evidence>
<keyword evidence="5 16" id="KW-1090">Inhibition of host innate immune response by virus</keyword>
<evidence type="ECO:0000256" key="12">
    <source>
        <dbReference type="ARBA" id="ARBA00023163"/>
    </source>
</evidence>
<evidence type="ECO:0000313" key="18">
    <source>
        <dbReference type="EMBL" id="AEP82741.1"/>
    </source>
</evidence>
<evidence type="ECO:0000256" key="17">
    <source>
        <dbReference type="RuleBase" id="RU363123"/>
    </source>
</evidence>
<dbReference type="KEGG" id="vg:11467814"/>
<dbReference type="Gene3D" id="3.30.240.40">
    <property type="entry name" value="E6 early regulatory protein"/>
    <property type="match status" value="2"/>
</dbReference>
<dbReference type="GO" id="GO:0030430">
    <property type="term" value="C:host cell cytoplasm"/>
    <property type="evidence" value="ECO:0007669"/>
    <property type="project" value="UniProtKB-SubCell"/>
</dbReference>
<keyword evidence="9 16" id="KW-0805">Transcription regulation</keyword>
<dbReference type="GO" id="GO:0003677">
    <property type="term" value="F:DNA binding"/>
    <property type="evidence" value="ECO:0007669"/>
    <property type="project" value="UniProtKB-UniRule"/>
</dbReference>
<dbReference type="GO" id="GO:0042025">
    <property type="term" value="C:host cell nucleus"/>
    <property type="evidence" value="ECO:0007669"/>
    <property type="project" value="UniProtKB-SubCell"/>
</dbReference>
<dbReference type="Pfam" id="PF00518">
    <property type="entry name" value="E6"/>
    <property type="match status" value="1"/>
</dbReference>
<dbReference type="EMBL" id="JF800657">
    <property type="protein sequence ID" value="AEP82741.1"/>
    <property type="molecule type" value="Genomic_DNA"/>
</dbReference>
<evidence type="ECO:0000313" key="19">
    <source>
        <dbReference type="Proteomes" id="UP000172817"/>
    </source>
</evidence>
<evidence type="ECO:0000256" key="9">
    <source>
        <dbReference type="ARBA" id="ARBA00023015"/>
    </source>
</evidence>
<evidence type="ECO:0000256" key="14">
    <source>
        <dbReference type="ARBA" id="ARBA00023280"/>
    </source>
</evidence>
<keyword evidence="11 16" id="KW-0010">Activator</keyword>
<reference evidence="18 19" key="1">
    <citation type="submission" date="2011-04" db="EMBL/GenBank/DDBJ databases">
        <title>Novel canine papillomaviruses cause pigmented viral plaques.</title>
        <authorList>
            <person name="Yuan H."/>
            <person name="Luff J."/>
            <person name="Zhou D."/>
            <person name="Wang J."/>
            <person name="Affolter V."/>
            <person name="Moore P."/>
            <person name="Schlegel R."/>
        </authorList>
    </citation>
    <scope>NUCLEOTIDE SEQUENCE [LARGE SCALE GENOMIC DNA]</scope>
</reference>
<dbReference type="GO" id="GO:0008270">
    <property type="term" value="F:zinc ion binding"/>
    <property type="evidence" value="ECO:0007669"/>
    <property type="project" value="UniProtKB-KW"/>
</dbReference>
<dbReference type="GO" id="GO:0039502">
    <property type="term" value="P:symbiont-mediated suppression of host type I interferon-mediated signaling pathway"/>
    <property type="evidence" value="ECO:0007669"/>
    <property type="project" value="UniProtKB-UniRule"/>
</dbReference>
<comment type="function">
    <text evidence="16">Plays a major role in the induction and maintenance of cellular transformation. E6 associates with host UBE3A/E6-AP ubiquitin-protein ligase and modulates its activity. Protects host keratinocytes from apoptosis by mediating the degradation of host BAK1. May also inhibit host immune response.</text>
</comment>
<evidence type="ECO:0000256" key="8">
    <source>
        <dbReference type="ARBA" id="ARBA00022833"/>
    </source>
</evidence>
<keyword evidence="7 16" id="KW-0863">Zinc-finger</keyword>
<dbReference type="Proteomes" id="UP000172817">
    <property type="component" value="Genome"/>
</dbReference>
<dbReference type="GO" id="GO:0006355">
    <property type="term" value="P:regulation of DNA-templated transcription"/>
    <property type="evidence" value="ECO:0007669"/>
    <property type="project" value="UniProtKB-UniRule"/>
</dbReference>
<comment type="subcellular location">
    <subcellularLocation>
        <location evidence="16 17">Host cytoplasm</location>
    </subcellularLocation>
    <subcellularLocation>
        <location evidence="16 17">Host nucleus</location>
    </subcellularLocation>
</comment>
<dbReference type="GO" id="GO:0052170">
    <property type="term" value="P:symbiont-mediated suppression of host innate immune response"/>
    <property type="evidence" value="ECO:0007669"/>
    <property type="project" value="UniProtKB-KW"/>
</dbReference>
<evidence type="ECO:0000256" key="16">
    <source>
        <dbReference type="HAMAP-Rule" id="MF_04006"/>
    </source>
</evidence>